<dbReference type="Proteomes" id="UP000886520">
    <property type="component" value="Chromosome 3"/>
</dbReference>
<gene>
    <name evidence="1" type="ORF">GOP47_0002993</name>
</gene>
<dbReference type="InterPro" id="IPR012438">
    <property type="entry name" value="DUF1639"/>
</dbReference>
<dbReference type="OrthoDB" id="2018605at2759"/>
<dbReference type="Pfam" id="PF07797">
    <property type="entry name" value="DUF1639"/>
    <property type="match status" value="1"/>
</dbReference>
<sequence length="110" mass="12834">MIKVKNGMRERPLLPHPEKRYSCNIEITAAKIELDWPKFLISLSRKEKEHDFFMIKGTKLPQSPKRRHKVVERALHFCTPGSCLTDLSRGRDDVREKKCVKKTTTSLAEE</sequence>
<dbReference type="EMBL" id="JABFUD020000002">
    <property type="protein sequence ID" value="KAI5083250.1"/>
    <property type="molecule type" value="Genomic_DNA"/>
</dbReference>
<dbReference type="AlphaFoldDB" id="A0A9D4VB53"/>
<evidence type="ECO:0000313" key="1">
    <source>
        <dbReference type="EMBL" id="KAI5083250.1"/>
    </source>
</evidence>
<comment type="caution">
    <text evidence="1">The sequence shown here is derived from an EMBL/GenBank/DDBJ whole genome shotgun (WGS) entry which is preliminary data.</text>
</comment>
<keyword evidence="2" id="KW-1185">Reference proteome</keyword>
<reference evidence="1" key="1">
    <citation type="submission" date="2021-01" db="EMBL/GenBank/DDBJ databases">
        <title>Adiantum capillus-veneris genome.</title>
        <authorList>
            <person name="Fang Y."/>
            <person name="Liao Q."/>
        </authorList>
    </citation>
    <scope>NUCLEOTIDE SEQUENCE</scope>
    <source>
        <strain evidence="1">H3</strain>
        <tissue evidence="1">Leaf</tissue>
    </source>
</reference>
<dbReference type="PANTHER" id="PTHR33130">
    <property type="entry name" value="PUTATIVE (DUF1639)-RELATED"/>
    <property type="match status" value="1"/>
</dbReference>
<name>A0A9D4VB53_ADICA</name>
<dbReference type="PANTHER" id="PTHR33130:SF33">
    <property type="entry name" value="PUTATIVE (DUF1639)-RELATED"/>
    <property type="match status" value="1"/>
</dbReference>
<protein>
    <submittedName>
        <fullName evidence="1">Uncharacterized protein</fullName>
    </submittedName>
</protein>
<organism evidence="1 2">
    <name type="scientific">Adiantum capillus-veneris</name>
    <name type="common">Maidenhair fern</name>
    <dbReference type="NCBI Taxonomy" id="13818"/>
    <lineage>
        <taxon>Eukaryota</taxon>
        <taxon>Viridiplantae</taxon>
        <taxon>Streptophyta</taxon>
        <taxon>Embryophyta</taxon>
        <taxon>Tracheophyta</taxon>
        <taxon>Polypodiopsida</taxon>
        <taxon>Polypodiidae</taxon>
        <taxon>Polypodiales</taxon>
        <taxon>Pteridineae</taxon>
        <taxon>Pteridaceae</taxon>
        <taxon>Vittarioideae</taxon>
        <taxon>Adiantum</taxon>
    </lineage>
</organism>
<accession>A0A9D4VB53</accession>
<evidence type="ECO:0000313" key="2">
    <source>
        <dbReference type="Proteomes" id="UP000886520"/>
    </source>
</evidence>
<proteinExistence type="predicted"/>